<dbReference type="NCBIfam" id="TIGR02226">
    <property type="entry name" value="two_anch"/>
    <property type="match status" value="1"/>
</dbReference>
<dbReference type="EMBL" id="JACHGF010000001">
    <property type="protein sequence ID" value="MBB5281972.1"/>
    <property type="molecule type" value="Genomic_DNA"/>
</dbReference>
<proteinExistence type="predicted"/>
<dbReference type="Pfam" id="PF07584">
    <property type="entry name" value="BatA"/>
    <property type="match status" value="1"/>
</dbReference>
<keyword evidence="1" id="KW-0812">Transmembrane</keyword>
<keyword evidence="4" id="KW-1185">Reference proteome</keyword>
<accession>A0A840TK92</accession>
<evidence type="ECO:0000313" key="3">
    <source>
        <dbReference type="EMBL" id="MBB5281972.1"/>
    </source>
</evidence>
<dbReference type="PANTHER" id="PTHR37464">
    <property type="entry name" value="BLL2463 PROTEIN"/>
    <property type="match status" value="1"/>
</dbReference>
<comment type="caution">
    <text evidence="3">The sequence shown here is derived from an EMBL/GenBank/DDBJ whole genome shotgun (WGS) entry which is preliminary data.</text>
</comment>
<name>A0A840TK92_9BACT</name>
<reference evidence="3 4" key="1">
    <citation type="submission" date="2020-08" db="EMBL/GenBank/DDBJ databases">
        <title>Genomic Encyclopedia of Type Strains, Phase IV (KMG-IV): sequencing the most valuable type-strain genomes for metagenomic binning, comparative biology and taxonomic classification.</title>
        <authorList>
            <person name="Goeker M."/>
        </authorList>
    </citation>
    <scope>NUCLEOTIDE SEQUENCE [LARGE SCALE GENOMIC DNA]</scope>
    <source>
        <strain evidence="3 4">DSM 105074</strain>
    </source>
</reference>
<dbReference type="PANTHER" id="PTHR37464:SF1">
    <property type="entry name" value="BLL2463 PROTEIN"/>
    <property type="match status" value="1"/>
</dbReference>
<dbReference type="Proteomes" id="UP000557307">
    <property type="component" value="Unassembled WGS sequence"/>
</dbReference>
<dbReference type="RefSeq" id="WP_184169356.1">
    <property type="nucleotide sequence ID" value="NZ_JACHGF010000001.1"/>
</dbReference>
<organism evidence="3 4">
    <name type="scientific">Rhabdobacter roseus</name>
    <dbReference type="NCBI Taxonomy" id="1655419"/>
    <lineage>
        <taxon>Bacteria</taxon>
        <taxon>Pseudomonadati</taxon>
        <taxon>Bacteroidota</taxon>
        <taxon>Cytophagia</taxon>
        <taxon>Cytophagales</taxon>
        <taxon>Cytophagaceae</taxon>
        <taxon>Rhabdobacter</taxon>
    </lineage>
</organism>
<sequence>MEFLQPYLLWGTLAVAIPVVIHLWHQKKGTVLAWAATQWLSEKNQQPRRGLRLDQLLLLLLRCLLIVLLALLLSEPFFSKESTASTPTKIHLVQPDAFLTDNFRFELEEALKKGEALYWIAAPPQAAEALSPLPTSASFSPQVLQAALNTFRSQPAELHLYLLNNRPLAAWPRLEVPAPYQLHTAFDSLTPRPIPYWALDADRALYIQDANRLEVASTPTGTGKPVHEGELRVLLADLDPEERTTLEAALRALAEVYTLPITVHTSARGEAKYDLIFTQKIPNPQTPATLYIVTGEASLSTQAARIHWPERLTPEASALVASGQLPEWIGQQLLSHWGLAAAEVPLSTQELNTLFVAAPQSARPASALPQGVLWLVFLGVLWVERWLALTRNA</sequence>
<keyword evidence="1" id="KW-0472">Membrane</keyword>
<dbReference type="InterPro" id="IPR011933">
    <property type="entry name" value="Double_TM_dom"/>
</dbReference>
<evidence type="ECO:0000313" key="4">
    <source>
        <dbReference type="Proteomes" id="UP000557307"/>
    </source>
</evidence>
<dbReference type="InterPro" id="IPR024163">
    <property type="entry name" value="Aerotolerance_reg_N"/>
</dbReference>
<feature type="transmembrane region" description="Helical" evidence="1">
    <location>
        <begin position="56"/>
        <end position="73"/>
    </location>
</feature>
<gene>
    <name evidence="3" type="ORF">HNQ92_000093</name>
</gene>
<dbReference type="AlphaFoldDB" id="A0A840TK92"/>
<evidence type="ECO:0000256" key="1">
    <source>
        <dbReference type="SAM" id="Phobius"/>
    </source>
</evidence>
<feature type="transmembrane region" description="Helical" evidence="1">
    <location>
        <begin position="6"/>
        <end position="24"/>
    </location>
</feature>
<protein>
    <recommendedName>
        <fullName evidence="2">Aerotolerance regulator N-terminal domain-containing protein</fullName>
    </recommendedName>
</protein>
<feature type="domain" description="Aerotolerance regulator N-terminal" evidence="2">
    <location>
        <begin position="1"/>
        <end position="76"/>
    </location>
</feature>
<keyword evidence="1" id="KW-1133">Transmembrane helix</keyword>
<evidence type="ECO:0000259" key="2">
    <source>
        <dbReference type="Pfam" id="PF07584"/>
    </source>
</evidence>